<dbReference type="InterPro" id="IPR055561">
    <property type="entry name" value="DUF7137"/>
</dbReference>
<dbReference type="EMBL" id="WIWV01000019">
    <property type="protein sequence ID" value="KAF7718074.1"/>
    <property type="molecule type" value="Genomic_DNA"/>
</dbReference>
<evidence type="ECO:0000256" key="2">
    <source>
        <dbReference type="SAM" id="Phobius"/>
    </source>
</evidence>
<dbReference type="Pfam" id="PF23585">
    <property type="entry name" value="DUF7137"/>
    <property type="match status" value="1"/>
</dbReference>
<accession>A0A8J8W7V7</accession>
<feature type="region of interest" description="Disordered" evidence="1">
    <location>
        <begin position="39"/>
        <end position="111"/>
    </location>
</feature>
<sequence length="292" mass="30497">MRPFFSAVLYAVFFFGILGSAWPWDGLLVERGDGLSRRAATDSATTGPASTADSSSSSSSSGSSASETTTGTNTNTNTDATTTGTGHTTTATGTGSSNSTNTKTETHTTATTSISIDPAAAAGGISMITPNALSTTYFKVGYNATFVWNYTSLSVTPTAIDVVASCSLNRETYTLTSNMTVEPTGTFIWNTSDFEASQTISLLTSTYTLYVVDANKSLTDTPEPGYLSSFIGYPFGMYRPESYTPLNEFKCATCSGALSDVQRQGIKFAVGMAAITVLSFTWFVGGAGLLSA</sequence>
<keyword evidence="2" id="KW-1133">Transmembrane helix</keyword>
<feature type="domain" description="DUF7137" evidence="3">
    <location>
        <begin position="120"/>
        <end position="253"/>
    </location>
</feature>
<keyword evidence="2" id="KW-0472">Membrane</keyword>
<evidence type="ECO:0000259" key="3">
    <source>
        <dbReference type="Pfam" id="PF23585"/>
    </source>
</evidence>
<proteinExistence type="predicted"/>
<organism evidence="4 5">
    <name type="scientific">Penicillium ucsense</name>
    <dbReference type="NCBI Taxonomy" id="2839758"/>
    <lineage>
        <taxon>Eukaryota</taxon>
        <taxon>Fungi</taxon>
        <taxon>Dikarya</taxon>
        <taxon>Ascomycota</taxon>
        <taxon>Pezizomycotina</taxon>
        <taxon>Eurotiomycetes</taxon>
        <taxon>Eurotiomycetidae</taxon>
        <taxon>Eurotiales</taxon>
        <taxon>Aspergillaceae</taxon>
        <taxon>Penicillium</taxon>
    </lineage>
</organism>
<keyword evidence="5" id="KW-1185">Reference proteome</keyword>
<dbReference type="PANTHER" id="PTHR42028">
    <property type="entry name" value="CHROMOSOME 1, WHOLE GENOME SHOTGUN SEQUENCE"/>
    <property type="match status" value="1"/>
</dbReference>
<dbReference type="AlphaFoldDB" id="A0A8J8W7V7"/>
<protein>
    <recommendedName>
        <fullName evidence="3">DUF7137 domain-containing protein</fullName>
    </recommendedName>
</protein>
<keyword evidence="2" id="KW-0812">Transmembrane</keyword>
<reference evidence="4" key="1">
    <citation type="journal article" date="2020" name="Front. Microbiol.">
        <title>Gene regulatory networks of Penicillium echinulatum 2HH and Penicillium oxalicum 114-2 inferred by a computational biology approach.</title>
        <authorList>
            <person name="Lenz A.R."/>
            <person name="Galan-Vasquez E."/>
            <person name="Balbinot E."/>
            <person name="De Abreu F.P."/>
            <person name="De Oliveira N.S."/>
            <person name="Da Rosa L.O."/>
            <person name="De Avila E Silva S."/>
            <person name="Camassola M."/>
            <person name="Dillon A.J.P."/>
            <person name="Perez-Rueda E."/>
        </authorList>
    </citation>
    <scope>NUCLEOTIDE SEQUENCE</scope>
    <source>
        <strain evidence="4">S1M29</strain>
    </source>
</reference>
<comment type="caution">
    <text evidence="4">The sequence shown here is derived from an EMBL/GenBank/DDBJ whole genome shotgun (WGS) entry which is preliminary data.</text>
</comment>
<dbReference type="Proteomes" id="UP000631181">
    <property type="component" value="Unassembled WGS sequence"/>
</dbReference>
<gene>
    <name evidence="4" type="ORF">PECM_003039</name>
</gene>
<dbReference type="OrthoDB" id="2435509at2759"/>
<name>A0A8J8W7V7_9EURO</name>
<evidence type="ECO:0000313" key="4">
    <source>
        <dbReference type="EMBL" id="KAF7718074.1"/>
    </source>
</evidence>
<feature type="compositionally biased region" description="Low complexity" evidence="1">
    <location>
        <begin position="41"/>
        <end position="111"/>
    </location>
</feature>
<dbReference type="PANTHER" id="PTHR42028:SF1">
    <property type="entry name" value="YALI0E30657P"/>
    <property type="match status" value="1"/>
</dbReference>
<evidence type="ECO:0000256" key="1">
    <source>
        <dbReference type="SAM" id="MobiDB-lite"/>
    </source>
</evidence>
<evidence type="ECO:0000313" key="5">
    <source>
        <dbReference type="Proteomes" id="UP000631181"/>
    </source>
</evidence>
<feature type="transmembrane region" description="Helical" evidence="2">
    <location>
        <begin position="268"/>
        <end position="290"/>
    </location>
</feature>